<keyword evidence="4" id="KW-0460">Magnesium</keyword>
<gene>
    <name evidence="5" type="primary">otsB</name>
    <name evidence="5" type="ORF">KK488_12890</name>
</gene>
<comment type="cofactor">
    <cofactor evidence="4">
        <name>Mg(2+)</name>
        <dbReference type="ChEBI" id="CHEBI:18420"/>
    </cofactor>
</comment>
<dbReference type="Pfam" id="PF02358">
    <property type="entry name" value="Trehalose_PPase"/>
    <property type="match status" value="1"/>
</dbReference>
<proteinExistence type="inferred from homology"/>
<sequence>MCGNALAARCVHLPTQRNGRPLILDKPRLAVPPLVPPREMSLFLDLDGTLLDLVDDPGSVVADASLRGLLTRVTERLDGRVAIVSGRSIAQMDAILGPLAHELAISGSHGSEHRWQGIAAHPVRPPALDEAHARLRDFADAHAGVRVEDKSYGVALHYRTAPTIEPEVRTLAAELAEALNLQFQPGKMMAELRLPGGDKGKAVRMLMGRAPMAGTRPFFLGDDDTDEPGFVAARDLGGAGILVGSRTVTAALYALPDPASVHDWLARITA</sequence>
<organism evidence="5 6">
    <name type="scientific">Sphingobium nicotianae</name>
    <dbReference type="NCBI Taxonomy" id="2782607"/>
    <lineage>
        <taxon>Bacteria</taxon>
        <taxon>Pseudomonadati</taxon>
        <taxon>Pseudomonadota</taxon>
        <taxon>Alphaproteobacteria</taxon>
        <taxon>Sphingomonadales</taxon>
        <taxon>Sphingomonadaceae</taxon>
        <taxon>Sphingobium</taxon>
    </lineage>
</organism>
<dbReference type="Proteomes" id="UP001138757">
    <property type="component" value="Unassembled WGS sequence"/>
</dbReference>
<comment type="caution">
    <text evidence="5">The sequence shown here is derived from an EMBL/GenBank/DDBJ whole genome shotgun (WGS) entry which is preliminary data.</text>
</comment>
<evidence type="ECO:0000256" key="4">
    <source>
        <dbReference type="RuleBase" id="RU361117"/>
    </source>
</evidence>
<comment type="function">
    <text evidence="4">Removes the phosphate from trehalose 6-phosphate to produce free trehalose.</text>
</comment>
<evidence type="ECO:0000256" key="2">
    <source>
        <dbReference type="ARBA" id="ARBA00008770"/>
    </source>
</evidence>
<comment type="pathway">
    <text evidence="1 4">Glycan biosynthesis; trehalose biosynthesis.</text>
</comment>
<dbReference type="GO" id="GO:0005992">
    <property type="term" value="P:trehalose biosynthetic process"/>
    <property type="evidence" value="ECO:0007669"/>
    <property type="project" value="InterPro"/>
</dbReference>
<dbReference type="PANTHER" id="PTHR43768:SF3">
    <property type="entry name" value="TREHALOSE 6-PHOSPHATE PHOSPHATASE"/>
    <property type="match status" value="1"/>
</dbReference>
<protein>
    <recommendedName>
        <fullName evidence="4">Trehalose 6-phosphate phosphatase</fullName>
        <ecNumber evidence="4">3.1.3.12</ecNumber>
    </recommendedName>
</protein>
<dbReference type="InterPro" id="IPR036412">
    <property type="entry name" value="HAD-like_sf"/>
</dbReference>
<keyword evidence="3 4" id="KW-0378">Hydrolase</keyword>
<dbReference type="AlphaFoldDB" id="A0A9X1IRW8"/>
<evidence type="ECO:0000313" key="5">
    <source>
        <dbReference type="EMBL" id="MBT2187843.1"/>
    </source>
</evidence>
<dbReference type="GO" id="GO:0046872">
    <property type="term" value="F:metal ion binding"/>
    <property type="evidence" value="ECO:0007669"/>
    <property type="project" value="UniProtKB-KW"/>
</dbReference>
<comment type="similarity">
    <text evidence="2 4">Belongs to the trehalose phosphatase family.</text>
</comment>
<keyword evidence="6" id="KW-1185">Reference proteome</keyword>
<dbReference type="SUPFAM" id="SSF56784">
    <property type="entry name" value="HAD-like"/>
    <property type="match status" value="1"/>
</dbReference>
<name>A0A9X1IRW8_9SPHN</name>
<evidence type="ECO:0000256" key="1">
    <source>
        <dbReference type="ARBA" id="ARBA00005199"/>
    </source>
</evidence>
<accession>A0A9X1IRW8</accession>
<dbReference type="GO" id="GO:0004805">
    <property type="term" value="F:trehalose-phosphatase activity"/>
    <property type="evidence" value="ECO:0007669"/>
    <property type="project" value="UniProtKB-EC"/>
</dbReference>
<evidence type="ECO:0000313" key="6">
    <source>
        <dbReference type="Proteomes" id="UP001138757"/>
    </source>
</evidence>
<dbReference type="EMBL" id="JAHGAW010000008">
    <property type="protein sequence ID" value="MBT2187843.1"/>
    <property type="molecule type" value="Genomic_DNA"/>
</dbReference>
<dbReference type="EC" id="3.1.3.12" evidence="4"/>
<dbReference type="InterPro" id="IPR003337">
    <property type="entry name" value="Trehalose_PPase"/>
</dbReference>
<dbReference type="Gene3D" id="3.40.50.1000">
    <property type="entry name" value="HAD superfamily/HAD-like"/>
    <property type="match status" value="1"/>
</dbReference>
<dbReference type="NCBIfam" id="TIGR01484">
    <property type="entry name" value="HAD-SF-IIB"/>
    <property type="match status" value="1"/>
</dbReference>
<reference evidence="5" key="1">
    <citation type="submission" date="2021-05" db="EMBL/GenBank/DDBJ databases">
        <title>Genome of Sphingobium sp. strain.</title>
        <authorList>
            <person name="Fan R."/>
        </authorList>
    </citation>
    <scope>NUCLEOTIDE SEQUENCE</scope>
    <source>
        <strain evidence="5">H33</strain>
    </source>
</reference>
<dbReference type="Gene3D" id="3.30.70.1020">
    <property type="entry name" value="Trehalose-6-phosphate phosphatase related protein, domain 2"/>
    <property type="match status" value="1"/>
</dbReference>
<comment type="catalytic activity">
    <reaction evidence="4">
        <text>alpha,alpha-trehalose 6-phosphate + H2O = alpha,alpha-trehalose + phosphate</text>
        <dbReference type="Rhea" id="RHEA:23420"/>
        <dbReference type="ChEBI" id="CHEBI:15377"/>
        <dbReference type="ChEBI" id="CHEBI:16551"/>
        <dbReference type="ChEBI" id="CHEBI:43474"/>
        <dbReference type="ChEBI" id="CHEBI:58429"/>
        <dbReference type="EC" id="3.1.3.12"/>
    </reaction>
</comment>
<evidence type="ECO:0000256" key="3">
    <source>
        <dbReference type="ARBA" id="ARBA00022801"/>
    </source>
</evidence>
<keyword evidence="4" id="KW-0479">Metal-binding</keyword>
<dbReference type="PANTHER" id="PTHR43768">
    <property type="entry name" value="TREHALOSE 6-PHOSPHATE PHOSPHATASE"/>
    <property type="match status" value="1"/>
</dbReference>
<dbReference type="InterPro" id="IPR044651">
    <property type="entry name" value="OTSB-like"/>
</dbReference>
<dbReference type="InterPro" id="IPR006379">
    <property type="entry name" value="HAD-SF_hydro_IIB"/>
</dbReference>
<dbReference type="InterPro" id="IPR023214">
    <property type="entry name" value="HAD_sf"/>
</dbReference>
<dbReference type="NCBIfam" id="TIGR00685">
    <property type="entry name" value="T6PP"/>
    <property type="match status" value="1"/>
</dbReference>